<protein>
    <submittedName>
        <fullName evidence="3">Pentapeptide repeat-containing protein</fullName>
    </submittedName>
</protein>
<gene>
    <name evidence="3" type="ORF">LDX50_03065</name>
</gene>
<accession>A0A9X1HPA4</accession>
<feature type="transmembrane region" description="Helical" evidence="2">
    <location>
        <begin position="51"/>
        <end position="76"/>
    </location>
</feature>
<name>A0A9X1HPA4_9BACT</name>
<dbReference type="Pfam" id="PF00805">
    <property type="entry name" value="Pentapeptide"/>
    <property type="match status" value="3"/>
</dbReference>
<keyword evidence="2" id="KW-1133">Transmembrane helix</keyword>
<evidence type="ECO:0000313" key="3">
    <source>
        <dbReference type="EMBL" id="MCA6073829.1"/>
    </source>
</evidence>
<keyword evidence="2" id="KW-0812">Transmembrane</keyword>
<feature type="transmembrane region" description="Helical" evidence="2">
    <location>
        <begin position="21"/>
        <end position="45"/>
    </location>
</feature>
<dbReference type="PANTHER" id="PTHR47485">
    <property type="entry name" value="THYLAKOID LUMENAL 17.4 KDA PROTEIN, CHLOROPLASTIC"/>
    <property type="match status" value="1"/>
</dbReference>
<sequence>MFFLRQGERIRDRINAIIEKPILTSALVLLFLTIVVIGFSLKYYLADFNNFFAQVMAEAHGMLFDIAVIGILIFWLNKNGEVRQRIRTYKDEIDDFRLWESDEAAFRTVGNIKRLNRHGINEVNLVNCYLTRTNLNYVNLAGSNMNSANISNAFLIETNLENARMNQTNLENSNLNQAQLNGAYASGANFRNSYLIKADLENAFLIKADFRNAFLMEASLKNCYLTGANFENASLYKADLRGAKGLTAEQLMKAKTLYLAQLDPEIMDQISHQIPELVGK</sequence>
<dbReference type="AlphaFoldDB" id="A0A9X1HPA4"/>
<dbReference type="InterPro" id="IPR001646">
    <property type="entry name" value="5peptide_repeat"/>
</dbReference>
<dbReference type="SUPFAM" id="SSF141571">
    <property type="entry name" value="Pentapeptide repeat-like"/>
    <property type="match status" value="1"/>
</dbReference>
<dbReference type="PANTHER" id="PTHR47485:SF1">
    <property type="entry name" value="THYLAKOID LUMENAL 17.4 KDA PROTEIN, CHLOROPLASTIC"/>
    <property type="match status" value="1"/>
</dbReference>
<keyword evidence="4" id="KW-1185">Reference proteome</keyword>
<evidence type="ECO:0000256" key="2">
    <source>
        <dbReference type="SAM" id="Phobius"/>
    </source>
</evidence>
<evidence type="ECO:0000313" key="4">
    <source>
        <dbReference type="Proteomes" id="UP001139409"/>
    </source>
</evidence>
<dbReference type="Proteomes" id="UP001139409">
    <property type="component" value="Unassembled WGS sequence"/>
</dbReference>
<dbReference type="Gene3D" id="2.160.20.80">
    <property type="entry name" value="E3 ubiquitin-protein ligase SopA"/>
    <property type="match status" value="1"/>
</dbReference>
<proteinExistence type="predicted"/>
<evidence type="ECO:0000256" key="1">
    <source>
        <dbReference type="ARBA" id="ARBA00022737"/>
    </source>
</evidence>
<dbReference type="EMBL" id="JAIXNE010000001">
    <property type="protein sequence ID" value="MCA6073829.1"/>
    <property type="molecule type" value="Genomic_DNA"/>
</dbReference>
<dbReference type="RefSeq" id="WP_225696941.1">
    <property type="nucleotide sequence ID" value="NZ_JAIXNE010000001.1"/>
</dbReference>
<keyword evidence="2" id="KW-0472">Membrane</keyword>
<comment type="caution">
    <text evidence="3">The sequence shown here is derived from an EMBL/GenBank/DDBJ whole genome shotgun (WGS) entry which is preliminary data.</text>
</comment>
<reference evidence="3" key="1">
    <citation type="submission" date="2021-09" db="EMBL/GenBank/DDBJ databases">
        <title>Fulvivirga sp. isolated from coastal sediment.</title>
        <authorList>
            <person name="Yu H."/>
        </authorList>
    </citation>
    <scope>NUCLEOTIDE SEQUENCE</scope>
    <source>
        <strain evidence="3">1062</strain>
    </source>
</reference>
<organism evidence="3 4">
    <name type="scientific">Fulvivirga sedimenti</name>
    <dbReference type="NCBI Taxonomy" id="2879465"/>
    <lineage>
        <taxon>Bacteria</taxon>
        <taxon>Pseudomonadati</taxon>
        <taxon>Bacteroidota</taxon>
        <taxon>Cytophagia</taxon>
        <taxon>Cytophagales</taxon>
        <taxon>Fulvivirgaceae</taxon>
        <taxon>Fulvivirga</taxon>
    </lineage>
</organism>
<keyword evidence="1" id="KW-0677">Repeat</keyword>